<evidence type="ECO:0000256" key="4">
    <source>
        <dbReference type="SAM" id="MobiDB-lite"/>
    </source>
</evidence>
<feature type="region of interest" description="Disordered" evidence="4">
    <location>
        <begin position="866"/>
        <end position="927"/>
    </location>
</feature>
<dbReference type="InterPro" id="IPR031359">
    <property type="entry name" value="NACHT_N"/>
</dbReference>
<dbReference type="EMBL" id="KE148147">
    <property type="protein sequence ID" value="EPE09083.1"/>
    <property type="molecule type" value="Genomic_DNA"/>
</dbReference>
<dbReference type="OrthoDB" id="538223at2759"/>
<feature type="repeat" description="WD" evidence="2">
    <location>
        <begin position="1949"/>
        <end position="1979"/>
    </location>
</feature>
<dbReference type="InterPro" id="IPR056884">
    <property type="entry name" value="NPHP3-like_N"/>
</dbReference>
<dbReference type="PANTHER" id="PTHR10039:SF14">
    <property type="entry name" value="NACHT DOMAIN-CONTAINING PROTEIN"/>
    <property type="match status" value="1"/>
</dbReference>
<accession>S3CR51</accession>
<feature type="region of interest" description="Disordered" evidence="4">
    <location>
        <begin position="936"/>
        <end position="955"/>
    </location>
</feature>
<sequence length="2215" mass="247806">MPPSTKRRRLDEEEDGLSQAGPAQGSQHTSSHPGSPTFLVASIQDTISHVGNPYINLEDPWLGTGTHSSSAPFDGRVNHEPRASPPANVAVPAQRPRILAGPSTASPVDGGHAEEGASPLDRAIVDLEAPTTRTRAASLNRGGAQEHAANVQPAKLIEKAPIPEADRALLQELYVADPEVEMQLLEDRKDKIMSEAFSWILDRKEYQAFASWKAGQQCRMLWVRGPAGTGKTMLVMGIIKLLRGPDPPEPQRPAVAHFFCQGTYDLFSTKTSVLRSLLWQLLQEQPHLIHHLKAKFQCYAKPWFSANGGDEGKFVALSQVFQMILKDETLQPCYVVVDALDECNGSVELLTQITDFVTITDKVKWLVSSRPEVVYSTGEAHLSHFRVEIDSQVLKDPVRKYIQHKLSSLSSAYNADVLEEISMEINARAENTFLWVWFVFQELNAKHKSGRKRVPGKPLDIIREFPAGLAAAYRRIMDIIEEDDDNIYIDHCKHCLDAVNLAFRPMTTREMAAILFISNEEMEDVILSCGSFLSISQRKNTISFIHQSAKDYLDTARFGIADSSAWTHEDMIRQSIQAMITPRPGYKALHMNMYNLDHFGPVDQSELEMCTTQEPLLSLGPQQEYARLCDDSRIASVLGNDKTARLQHLQFRTEECGEVGSYLEWPHSQWLASRRFNSLDIWDLETGQITQSFQLDRLEALCTRHHFESGSVFYSNGQWFAAFWFLDIGLEVWNLETRECIAQYNDVEFFSATTLSSDGRRLAQYVRLNIVIWDSDMGTSPTEIVLDGRLTHVSLSPDNRWLACRLTRGEIQIWDVGALKLVQTLAERNWMHSLSFSADSKSLAVRFWDNTTSVWDIASGEQLQPPLRPSFPFKIRDTLKGMLPRKERRDRDSRSRSEPAHGLQSTTPRPGSPTRPMPQAQHASVKCCSPSDIAAPRAANDELSPNPPPRTALPDLIRETGATDLQSSPSPSAADSAHQPARLRDHLQTTTTASDSPGTSDSLWDRAYTRLDQALRDEYLKAVERVAEEEGARPKSGNNDMALQSVQSMAEAGIEYREEHRLKFTIAKKTILVGNMVSGLAKTISFAKPIIDEAVKASSAASIAWVGVSLVLPLITRPAEADAKSTENISQLSAMMGFYTSIEALYLDRDLDTTSTSTSAHKHLEDKVCELYKAILDYLCRSVLRFYAQSVKRVWDDILKSQDWDALYQKVTDAENSLQQMSATLAGLLEHQAQKVSLQIASDLLDNSRRRMRIAEQQLSAQQAMMATSKEQLQLAQSESVKAMSKDDRELHQELFESDPDDVMDYLEGRKDEILDEAFSWILATDQYSDFVSWRTAERCRMLWVRGPSGTGKTMLVMGVVKELRRHHPRVVQFFCQGANSSFNTRTAVLRSLIWQLLGQQGGLVVHLRHKFSRYNRPWFTPGSDDPVKYNALSLVLRNMLLDPSLQTCYVAVDALDECASSVQLLAQISEFVHLTDKVKWLISSRPEVVDEANDSMLSPFRVDIDSQVLTAPVQAYIAHKLSKLRSEREYSAETWQEMCTVIGERAQNTFLWVWLIFQELDPKHSSGRRKAVANPLDVIRGFPKGLADVYDRILATIDEDGDRAYATTCRHCIEAAALAFVPMTCREMAAVLCIADDVMGDVLLSCGSFLTVAQSDQKINLIHESARDYLASTRFGVAGSGAWTHADMARQTIRAMCTPRPGRDKALHRDMYNLQHFGPVTEPAVYIAQEPLASLRYSCQWWLRHCIRCDSGQITEQLVAFFENTFLFWVEAMCFLRDPACALILKSQARNWIGAPAEHVYAMLRLISQDSPLQGYLGAPLFLPQQGNKWSWQKPHIAPIPRTELPSLDYQFTVLDERVMERSVILRTWNGSTKWLAGSTSTQAIDVWDLETGEHVQRKLSASNEGMTFLTEGQQYACLTATSIDVGDLTASDGAFVLQAHSNLLTGAFAPGGKWFASNSDDCTVRVWDLGTRACVATLVYDHLIGEMALSIDGNVLAACSYSEREFDGSPEPASSVTVRDTSTCRITHAFRIQESIYSAALSPNNKWLACGLGNSTVQVWELDTLTPIFVSTACELAISSVSFSADGASLAINLGDYITLIRDIASGEQMRIPTCHALLQLPFTSFGTTKTIMEAYDMASHPFSYDVRPIQAATGEAPTEEWIHLHGKHFVKVPPYLRHIWFPPSGDQVVISTRYTTVVITCKCLSCREKFGS</sequence>
<protein>
    <submittedName>
        <fullName evidence="6">Nacht and wd40 domain protein</fullName>
    </submittedName>
</protein>
<name>S3CR51_OPHP1</name>
<feature type="region of interest" description="Disordered" evidence="4">
    <location>
        <begin position="99"/>
        <end position="118"/>
    </location>
</feature>
<feature type="region of interest" description="Disordered" evidence="4">
    <location>
        <begin position="962"/>
        <end position="981"/>
    </location>
</feature>
<dbReference type="Gene3D" id="2.130.10.10">
    <property type="entry name" value="YVTN repeat-like/Quinoprotein amine dehydrogenase"/>
    <property type="match status" value="3"/>
</dbReference>
<dbReference type="VEuPathDB" id="FungiDB:F503_06859"/>
<dbReference type="Pfam" id="PF24883">
    <property type="entry name" value="NPHP3_N"/>
    <property type="match status" value="2"/>
</dbReference>
<evidence type="ECO:0000259" key="5">
    <source>
        <dbReference type="PROSITE" id="PS50837"/>
    </source>
</evidence>
<dbReference type="InterPro" id="IPR011044">
    <property type="entry name" value="Quino_amine_DH_bsu"/>
</dbReference>
<feature type="compositionally biased region" description="Low complexity" evidence="4">
    <location>
        <begin position="967"/>
        <end position="980"/>
    </location>
</feature>
<dbReference type="InterPro" id="IPR027417">
    <property type="entry name" value="P-loop_NTPase"/>
</dbReference>
<dbReference type="InterPro" id="IPR015943">
    <property type="entry name" value="WD40/YVTN_repeat-like_dom_sf"/>
</dbReference>
<dbReference type="eggNOG" id="KOG0267">
    <property type="taxonomic scope" value="Eukaryota"/>
</dbReference>
<dbReference type="Gene3D" id="3.40.50.300">
    <property type="entry name" value="P-loop containing nucleotide triphosphate hydrolases"/>
    <property type="match status" value="2"/>
</dbReference>
<dbReference type="SUPFAM" id="SSF50969">
    <property type="entry name" value="YVTN repeat-like/Quinoprotein amine dehydrogenase"/>
    <property type="match status" value="1"/>
</dbReference>
<dbReference type="SUPFAM" id="SSF50978">
    <property type="entry name" value="WD40 repeat-like"/>
    <property type="match status" value="1"/>
</dbReference>
<keyword evidence="7" id="KW-1185">Reference proteome</keyword>
<feature type="compositionally biased region" description="Basic and acidic residues" evidence="4">
    <location>
        <begin position="874"/>
        <end position="899"/>
    </location>
</feature>
<evidence type="ECO:0000313" key="6">
    <source>
        <dbReference type="EMBL" id="EPE09083.1"/>
    </source>
</evidence>
<keyword evidence="2" id="KW-0853">WD repeat</keyword>
<gene>
    <name evidence="6" type="ORF">F503_06859</name>
</gene>
<dbReference type="InterPro" id="IPR036322">
    <property type="entry name" value="WD40_repeat_dom_sf"/>
</dbReference>
<dbReference type="InterPro" id="IPR007111">
    <property type="entry name" value="NACHT_NTPase"/>
</dbReference>
<feature type="domain" description="NACHT" evidence="5">
    <location>
        <begin position="219"/>
        <end position="371"/>
    </location>
</feature>
<feature type="compositionally biased region" description="Polar residues" evidence="4">
    <location>
        <begin position="24"/>
        <end position="34"/>
    </location>
</feature>
<evidence type="ECO:0000256" key="1">
    <source>
        <dbReference type="ARBA" id="ARBA00022737"/>
    </source>
</evidence>
<feature type="repeat" description="WD" evidence="2">
    <location>
        <begin position="824"/>
        <end position="865"/>
    </location>
</feature>
<evidence type="ECO:0000256" key="3">
    <source>
        <dbReference type="SAM" id="Coils"/>
    </source>
</evidence>
<feature type="region of interest" description="Disordered" evidence="4">
    <location>
        <begin position="1"/>
        <end position="40"/>
    </location>
</feature>
<reference evidence="6 7" key="1">
    <citation type="journal article" date="2013" name="BMC Genomics">
        <title>The genome and transcriptome of the pine saprophyte Ophiostoma piceae, and a comparison with the bark beetle-associated pine pathogen Grosmannia clavigera.</title>
        <authorList>
            <person name="Haridas S."/>
            <person name="Wang Y."/>
            <person name="Lim L."/>
            <person name="Massoumi Alamouti S."/>
            <person name="Jackman S."/>
            <person name="Docking R."/>
            <person name="Robertson G."/>
            <person name="Birol I."/>
            <person name="Bohlmann J."/>
            <person name="Breuil C."/>
        </authorList>
    </citation>
    <scope>NUCLEOTIDE SEQUENCE [LARGE SCALE GENOMIC DNA]</scope>
    <source>
        <strain evidence="6 7">UAMH 11346</strain>
    </source>
</reference>
<dbReference type="HOGENOM" id="CLU_231055_0_0_1"/>
<evidence type="ECO:0000256" key="2">
    <source>
        <dbReference type="PROSITE-ProRule" id="PRU00221"/>
    </source>
</evidence>
<organism evidence="6 7">
    <name type="scientific">Ophiostoma piceae (strain UAMH 11346)</name>
    <name type="common">Sap stain fungus</name>
    <dbReference type="NCBI Taxonomy" id="1262450"/>
    <lineage>
        <taxon>Eukaryota</taxon>
        <taxon>Fungi</taxon>
        <taxon>Dikarya</taxon>
        <taxon>Ascomycota</taxon>
        <taxon>Pezizomycotina</taxon>
        <taxon>Sordariomycetes</taxon>
        <taxon>Sordariomycetidae</taxon>
        <taxon>Ophiostomatales</taxon>
        <taxon>Ophiostomataceae</taxon>
        <taxon>Ophiostoma</taxon>
    </lineage>
</organism>
<dbReference type="Pfam" id="PF00400">
    <property type="entry name" value="WD40"/>
    <property type="match status" value="2"/>
</dbReference>
<dbReference type="PANTHER" id="PTHR10039">
    <property type="entry name" value="AMELOGENIN"/>
    <property type="match status" value="1"/>
</dbReference>
<dbReference type="PROSITE" id="PS50082">
    <property type="entry name" value="WD_REPEATS_2"/>
    <property type="match status" value="2"/>
</dbReference>
<dbReference type="Proteomes" id="UP000016923">
    <property type="component" value="Unassembled WGS sequence"/>
</dbReference>
<feature type="region of interest" description="Disordered" evidence="4">
    <location>
        <begin position="66"/>
        <end position="94"/>
    </location>
</feature>
<dbReference type="PROSITE" id="PS50837">
    <property type="entry name" value="NACHT"/>
    <property type="match status" value="2"/>
</dbReference>
<dbReference type="Pfam" id="PF17100">
    <property type="entry name" value="NACHT_N"/>
    <property type="match status" value="1"/>
</dbReference>
<feature type="domain" description="NACHT" evidence="5">
    <location>
        <begin position="1341"/>
        <end position="1487"/>
    </location>
</feature>
<feature type="coiled-coil region" evidence="3">
    <location>
        <begin position="1238"/>
        <end position="1272"/>
    </location>
</feature>
<keyword evidence="3" id="KW-0175">Coiled coil</keyword>
<dbReference type="SUPFAM" id="SSF52540">
    <property type="entry name" value="P-loop containing nucleoside triphosphate hydrolases"/>
    <property type="match status" value="2"/>
</dbReference>
<evidence type="ECO:0000313" key="7">
    <source>
        <dbReference type="Proteomes" id="UP000016923"/>
    </source>
</evidence>
<dbReference type="InterPro" id="IPR001680">
    <property type="entry name" value="WD40_rpt"/>
</dbReference>
<dbReference type="SMART" id="SM00320">
    <property type="entry name" value="WD40"/>
    <property type="match status" value="5"/>
</dbReference>
<proteinExistence type="predicted"/>
<dbReference type="STRING" id="1262450.S3CR51"/>
<keyword evidence="1" id="KW-0677">Repeat</keyword>